<organism evidence="2 3">
    <name type="scientific">Brassicogethes aeneus</name>
    <name type="common">Rape pollen beetle</name>
    <name type="synonym">Meligethes aeneus</name>
    <dbReference type="NCBI Taxonomy" id="1431903"/>
    <lineage>
        <taxon>Eukaryota</taxon>
        <taxon>Metazoa</taxon>
        <taxon>Ecdysozoa</taxon>
        <taxon>Arthropoda</taxon>
        <taxon>Hexapoda</taxon>
        <taxon>Insecta</taxon>
        <taxon>Pterygota</taxon>
        <taxon>Neoptera</taxon>
        <taxon>Endopterygota</taxon>
        <taxon>Coleoptera</taxon>
        <taxon>Polyphaga</taxon>
        <taxon>Cucujiformia</taxon>
        <taxon>Nitidulidae</taxon>
        <taxon>Meligethinae</taxon>
        <taxon>Brassicogethes</taxon>
    </lineage>
</organism>
<reference evidence="2" key="1">
    <citation type="submission" date="2021-12" db="EMBL/GenBank/DDBJ databases">
        <authorList>
            <person name="King R."/>
        </authorList>
    </citation>
    <scope>NUCLEOTIDE SEQUENCE</scope>
</reference>
<evidence type="ECO:0000313" key="3">
    <source>
        <dbReference type="Proteomes" id="UP001154078"/>
    </source>
</evidence>
<protein>
    <submittedName>
        <fullName evidence="2">Uncharacterized protein</fullName>
    </submittedName>
</protein>
<dbReference type="OrthoDB" id="10045204at2759"/>
<evidence type="ECO:0000256" key="1">
    <source>
        <dbReference type="SAM" id="MobiDB-lite"/>
    </source>
</evidence>
<keyword evidence="3" id="KW-1185">Reference proteome</keyword>
<gene>
    <name evidence="2" type="ORF">MELIAE_LOCUS10687</name>
</gene>
<feature type="compositionally biased region" description="Polar residues" evidence="1">
    <location>
        <begin position="1"/>
        <end position="25"/>
    </location>
</feature>
<name>A0A9P0FMR5_BRAAE</name>
<dbReference type="Proteomes" id="UP001154078">
    <property type="component" value="Chromosome 7"/>
</dbReference>
<sequence>MNRNLDNVTNRGVTTNIETDTSLSESYDKKENKHPKRTFSWVKKDLEAVIDLMGPDTPQFSQSVNINNDHKTTDCSVMQKEENSLISTHDDSQNQTTCTETLPRDDQSSWQAEPATTDYSVMLPPCPPPIYANQREHACFCPEETRIGNRPVKLAYPRAHSPIPQRNKNAKNRKNKRRKIFTWLQSVMGGNIQEEIESQQSDHYKINAEKSTMDKVPPKRLVFELVDKSQKKKKPIIIQCNNPACKRMAPEKYKDFKNSQNNEKMMIREVYQNDDIDIEPFFENNTFGQSPKKATLLDNNGTTRVDVYYFDHGDSKFLQTVDRTPLAVSELLAEKTENYTTKFWAEVFGTVHIGFSFCTSFILQFFRFLTVSLLRPLTVGLLQLSSDYFLKPFLATFFNALIQPPLVFLFNIATSIRDVLKPLAEGMGFFIREFSVFVGSLRFVEVKKNDICEIEESVRGCKHQKCDPRV</sequence>
<feature type="region of interest" description="Disordered" evidence="1">
    <location>
        <begin position="1"/>
        <end position="33"/>
    </location>
</feature>
<accession>A0A9P0FMR5</accession>
<dbReference type="EMBL" id="OV121138">
    <property type="protein sequence ID" value="CAH0561059.1"/>
    <property type="molecule type" value="Genomic_DNA"/>
</dbReference>
<proteinExistence type="predicted"/>
<feature type="region of interest" description="Disordered" evidence="1">
    <location>
        <begin position="84"/>
        <end position="111"/>
    </location>
</feature>
<evidence type="ECO:0000313" key="2">
    <source>
        <dbReference type="EMBL" id="CAH0561059.1"/>
    </source>
</evidence>
<dbReference type="AlphaFoldDB" id="A0A9P0FMR5"/>